<keyword evidence="3" id="KW-1003">Cell membrane</keyword>
<dbReference type="NCBIfam" id="TIGR01494">
    <property type="entry name" value="ATPase_P-type"/>
    <property type="match status" value="2"/>
</dbReference>
<dbReference type="PANTHER" id="PTHR43294">
    <property type="entry name" value="SODIUM/POTASSIUM-TRANSPORTING ATPASE SUBUNIT ALPHA"/>
    <property type="match status" value="1"/>
</dbReference>
<dbReference type="Gene3D" id="3.40.50.1000">
    <property type="entry name" value="HAD superfamily/HAD-like"/>
    <property type="match status" value="1"/>
</dbReference>
<keyword evidence="11 12" id="KW-0472">Membrane</keyword>
<dbReference type="SUPFAM" id="SSF81660">
    <property type="entry name" value="Metal cation-transporting ATPase, ATP-binding domain N"/>
    <property type="match status" value="1"/>
</dbReference>
<feature type="transmembrane region" description="Helical" evidence="12">
    <location>
        <begin position="865"/>
        <end position="884"/>
    </location>
</feature>
<dbReference type="GO" id="GO:0016887">
    <property type="term" value="F:ATP hydrolysis activity"/>
    <property type="evidence" value="ECO:0007669"/>
    <property type="project" value="InterPro"/>
</dbReference>
<dbReference type="PRINTS" id="PR00119">
    <property type="entry name" value="CATATPASE"/>
</dbReference>
<comment type="caution">
    <text evidence="14">The sequence shown here is derived from an EMBL/GenBank/DDBJ whole genome shotgun (WGS) entry which is preliminary data.</text>
</comment>
<evidence type="ECO:0000256" key="9">
    <source>
        <dbReference type="ARBA" id="ARBA00022967"/>
    </source>
</evidence>
<evidence type="ECO:0000256" key="6">
    <source>
        <dbReference type="ARBA" id="ARBA00022741"/>
    </source>
</evidence>
<evidence type="ECO:0000313" key="15">
    <source>
        <dbReference type="Proteomes" id="UP000295210"/>
    </source>
</evidence>
<dbReference type="RefSeq" id="WP_131996639.1">
    <property type="nucleotide sequence ID" value="NZ_SMGK01000003.1"/>
</dbReference>
<evidence type="ECO:0000313" key="14">
    <source>
        <dbReference type="EMBL" id="TCK72783.1"/>
    </source>
</evidence>
<dbReference type="Gene3D" id="2.70.150.10">
    <property type="entry name" value="Calcium-transporting ATPase, cytoplasmic transduction domain A"/>
    <property type="match status" value="1"/>
</dbReference>
<dbReference type="GO" id="GO:0005524">
    <property type="term" value="F:ATP binding"/>
    <property type="evidence" value="ECO:0007669"/>
    <property type="project" value="UniProtKB-KW"/>
</dbReference>
<evidence type="ECO:0000256" key="10">
    <source>
        <dbReference type="ARBA" id="ARBA00022989"/>
    </source>
</evidence>
<dbReference type="Pfam" id="PF00122">
    <property type="entry name" value="E1-E2_ATPase"/>
    <property type="match status" value="1"/>
</dbReference>
<evidence type="ECO:0000256" key="7">
    <source>
        <dbReference type="ARBA" id="ARBA00022840"/>
    </source>
</evidence>
<dbReference type="SMART" id="SM00831">
    <property type="entry name" value="Cation_ATPase_N"/>
    <property type="match status" value="1"/>
</dbReference>
<dbReference type="Gene3D" id="3.40.1110.10">
    <property type="entry name" value="Calcium-transporting ATPase, cytoplasmic domain N"/>
    <property type="match status" value="1"/>
</dbReference>
<dbReference type="OrthoDB" id="9760364at2"/>
<evidence type="ECO:0000259" key="13">
    <source>
        <dbReference type="SMART" id="SM00831"/>
    </source>
</evidence>
<dbReference type="SUPFAM" id="SSF56784">
    <property type="entry name" value="HAD-like"/>
    <property type="match status" value="1"/>
</dbReference>
<dbReference type="GO" id="GO:0005886">
    <property type="term" value="C:plasma membrane"/>
    <property type="evidence" value="ECO:0007669"/>
    <property type="project" value="UniProtKB-SubCell"/>
</dbReference>
<dbReference type="SFLD" id="SFLDF00027">
    <property type="entry name" value="p-type_atpase"/>
    <property type="match status" value="1"/>
</dbReference>
<protein>
    <submittedName>
        <fullName evidence="14">Ca2+-transporting ATPase</fullName>
    </submittedName>
</protein>
<dbReference type="SUPFAM" id="SSF81665">
    <property type="entry name" value="Calcium ATPase, transmembrane domain M"/>
    <property type="match status" value="1"/>
</dbReference>
<comment type="similarity">
    <text evidence="2">Belongs to the cation transport ATPase (P-type) (TC 3.A.3) family. Type IIA subfamily.</text>
</comment>
<dbReference type="PROSITE" id="PS00154">
    <property type="entry name" value="ATPASE_E1_E2"/>
    <property type="match status" value="1"/>
</dbReference>
<dbReference type="InterPro" id="IPR004014">
    <property type="entry name" value="ATPase_P-typ_cation-transptr_N"/>
</dbReference>
<keyword evidence="5 12" id="KW-0812">Transmembrane</keyword>
<feature type="transmembrane region" description="Helical" evidence="12">
    <location>
        <begin position="262"/>
        <end position="280"/>
    </location>
</feature>
<dbReference type="InterPro" id="IPR023298">
    <property type="entry name" value="ATPase_P-typ_TM_dom_sf"/>
</dbReference>
<feature type="transmembrane region" description="Helical" evidence="12">
    <location>
        <begin position="721"/>
        <end position="742"/>
    </location>
</feature>
<dbReference type="Gene3D" id="1.20.1110.10">
    <property type="entry name" value="Calcium-transporting ATPase, transmembrane domain"/>
    <property type="match status" value="1"/>
</dbReference>
<dbReference type="SUPFAM" id="SSF81653">
    <property type="entry name" value="Calcium ATPase, transduction domain A"/>
    <property type="match status" value="1"/>
</dbReference>
<keyword evidence="6" id="KW-0547">Nucleotide-binding</keyword>
<dbReference type="AlphaFoldDB" id="A0A4R1L6W6"/>
<dbReference type="InterPro" id="IPR059000">
    <property type="entry name" value="ATPase_P-type_domA"/>
</dbReference>
<feature type="transmembrane region" description="Helical" evidence="12">
    <location>
        <begin position="94"/>
        <end position="114"/>
    </location>
</feature>
<dbReference type="FunFam" id="3.40.50.1000:FF:000028">
    <property type="entry name" value="Calcium-transporting P-type ATPase, putative"/>
    <property type="match status" value="1"/>
</dbReference>
<feature type="domain" description="Cation-transporting P-type ATPase N-terminal" evidence="13">
    <location>
        <begin position="13"/>
        <end position="87"/>
    </location>
</feature>
<keyword evidence="4" id="KW-0597">Phosphoprotein</keyword>
<dbReference type="InterPro" id="IPR008250">
    <property type="entry name" value="ATPase_P-typ_transduc_dom_A_sf"/>
</dbReference>
<dbReference type="SFLD" id="SFLDS00003">
    <property type="entry name" value="Haloacid_Dehalogenase"/>
    <property type="match status" value="1"/>
</dbReference>
<dbReference type="Pfam" id="PF13246">
    <property type="entry name" value="Cation_ATPase"/>
    <property type="match status" value="1"/>
</dbReference>
<evidence type="ECO:0000256" key="12">
    <source>
        <dbReference type="SAM" id="Phobius"/>
    </source>
</evidence>
<dbReference type="InterPro" id="IPR018303">
    <property type="entry name" value="ATPase_P-typ_P_site"/>
</dbReference>
<dbReference type="Pfam" id="PF00689">
    <property type="entry name" value="Cation_ATPase_C"/>
    <property type="match status" value="1"/>
</dbReference>
<evidence type="ECO:0000256" key="8">
    <source>
        <dbReference type="ARBA" id="ARBA00022842"/>
    </source>
</evidence>
<feature type="transmembrane region" description="Helical" evidence="12">
    <location>
        <begin position="804"/>
        <end position="824"/>
    </location>
</feature>
<accession>A0A4R1L6W6</accession>
<feature type="transmembrane region" description="Helical" evidence="12">
    <location>
        <begin position="762"/>
        <end position="783"/>
    </location>
</feature>
<dbReference type="PANTHER" id="PTHR43294:SF21">
    <property type="entry name" value="CATION TRANSPORTING ATPASE"/>
    <property type="match status" value="1"/>
</dbReference>
<dbReference type="InterPro" id="IPR023299">
    <property type="entry name" value="ATPase_P-typ_cyto_dom_N"/>
</dbReference>
<keyword evidence="7" id="KW-0067">ATP-binding</keyword>
<organism evidence="14 15">
    <name type="scientific">Acidipila rosea</name>
    <dbReference type="NCBI Taxonomy" id="768535"/>
    <lineage>
        <taxon>Bacteria</taxon>
        <taxon>Pseudomonadati</taxon>
        <taxon>Acidobacteriota</taxon>
        <taxon>Terriglobia</taxon>
        <taxon>Terriglobales</taxon>
        <taxon>Acidobacteriaceae</taxon>
        <taxon>Acidipila</taxon>
    </lineage>
</organism>
<dbReference type="InterPro" id="IPR036412">
    <property type="entry name" value="HAD-like_sf"/>
</dbReference>
<feature type="transmembrane region" description="Helical" evidence="12">
    <location>
        <begin position="72"/>
        <end position="88"/>
    </location>
</feature>
<sequence length="936" mass="100728">MSTVKSTSSLHEAPYERPAQQVLADLGADAVTGLTSAEVRERQRLYGANILRATTPTPGWQRFVAQFHDPQVYLLLAAAALSLVVFWLERAGGIPFESLIILAIVLLNAVLGFFQEDRAERALASLRKMAPAEATAIRDGEQRRLLAEELVPGDVLVLHEGDVIAADARLLQARSLHTSEASLTGESLPVLKMTEPVAHSAAIGDRVNMVFAGTMVISGNGRGVVTDTGPRTEFGKIAEMLQTAEEQTTPLQQQLKQLSKQLGIAVVVIATVVVITLLALQRGHEAHAGMEILLFGIALAVAATPEGLTAIITLVLALGVQRMARRGAIVRKLAAVETLGSTTVIASDKTGTLTRNEMTVQILMTASGRTDISGSGYAPEGDLSNSQASGLGDGHLDEVQALLLGAVLVNNAQLSKVEDRWRILGDPTEAALLTAARKAKILPQDAQKAYPRVGEITFSSERKMMSTLHTKMEAAEDRSLFTKGAPDILLQRCTHEYVAGETRILTEERRLEIERENEALTSRALRTLGVATRRLASDEAYVTDATEPHRLEVGLTFLGLVGMMDPPRPEARAAIELARAAGIRTLLITGDHPHTAIAIAHSLNITSNDRVLSGAELDRISESDLAEAVRDTSVYARVNPEHKLRIVRALQQNNEIVAMTGDGVNDAPALKAAHIGIAMGITGTDVSKQAADLILTDDNFATIVAAVEEGRIVFDNIRKCLRYLLATNLGEVLIMFLSAVILSLRETSTAATFVLPLTAAQILWINLVTDGAPALALGVDSAAPGIMRRRPRPSGEKLINFGMARSLTVVGIVMTAGTLWMFLIPSSSSSMAHNRSLAFTTLILFQLFNSLNARSDADSFFRGIFSNRWLWAAILGSLALQYFLLNTSISRLIFGVVKLSGNEWLLAAGVASCVLWVTEIKKYLVRHSTRTSGIAG</sequence>
<keyword evidence="9" id="KW-1278">Translocase</keyword>
<dbReference type="InterPro" id="IPR006068">
    <property type="entry name" value="ATPase_P-typ_cation-transptr_C"/>
</dbReference>
<dbReference type="InterPro" id="IPR001757">
    <property type="entry name" value="P_typ_ATPase"/>
</dbReference>
<evidence type="ECO:0000256" key="5">
    <source>
        <dbReference type="ARBA" id="ARBA00022692"/>
    </source>
</evidence>
<feature type="transmembrane region" description="Helical" evidence="12">
    <location>
        <begin position="292"/>
        <end position="318"/>
    </location>
</feature>
<dbReference type="InterPro" id="IPR023214">
    <property type="entry name" value="HAD_sf"/>
</dbReference>
<evidence type="ECO:0000256" key="1">
    <source>
        <dbReference type="ARBA" id="ARBA00004651"/>
    </source>
</evidence>
<dbReference type="Proteomes" id="UP000295210">
    <property type="component" value="Unassembled WGS sequence"/>
</dbReference>
<reference evidence="14 15" key="1">
    <citation type="submission" date="2019-03" db="EMBL/GenBank/DDBJ databases">
        <title>Genomic Encyclopedia of Type Strains, Phase IV (KMG-IV): sequencing the most valuable type-strain genomes for metagenomic binning, comparative biology and taxonomic classification.</title>
        <authorList>
            <person name="Goeker M."/>
        </authorList>
    </citation>
    <scope>NUCLEOTIDE SEQUENCE [LARGE SCALE GENOMIC DNA]</scope>
    <source>
        <strain evidence="14 15">DSM 103428</strain>
    </source>
</reference>
<gene>
    <name evidence="14" type="ORF">C7378_2373</name>
</gene>
<dbReference type="Pfam" id="PF00690">
    <property type="entry name" value="Cation_ATPase_N"/>
    <property type="match status" value="1"/>
</dbReference>
<keyword evidence="8" id="KW-0460">Magnesium</keyword>
<proteinExistence type="inferred from homology"/>
<dbReference type="FunFam" id="2.70.150.10:FF:000160">
    <property type="entry name" value="Sarcoplasmic/endoplasmic reticulum calcium ATPase 1"/>
    <property type="match status" value="1"/>
</dbReference>
<dbReference type="InterPro" id="IPR050510">
    <property type="entry name" value="Cation_transp_ATPase_P-type"/>
</dbReference>
<evidence type="ECO:0000256" key="4">
    <source>
        <dbReference type="ARBA" id="ARBA00022553"/>
    </source>
</evidence>
<evidence type="ECO:0000256" key="11">
    <source>
        <dbReference type="ARBA" id="ARBA00023136"/>
    </source>
</evidence>
<evidence type="ECO:0000256" key="3">
    <source>
        <dbReference type="ARBA" id="ARBA00022475"/>
    </source>
</evidence>
<dbReference type="EMBL" id="SMGK01000003">
    <property type="protein sequence ID" value="TCK72783.1"/>
    <property type="molecule type" value="Genomic_DNA"/>
</dbReference>
<keyword evidence="10 12" id="KW-1133">Transmembrane helix</keyword>
<dbReference type="PRINTS" id="PR00120">
    <property type="entry name" value="HATPASE"/>
</dbReference>
<dbReference type="SFLD" id="SFLDG00002">
    <property type="entry name" value="C1.7:_P-type_atpase_like"/>
    <property type="match status" value="1"/>
</dbReference>
<dbReference type="InterPro" id="IPR044492">
    <property type="entry name" value="P_typ_ATPase_HD_dom"/>
</dbReference>
<name>A0A4R1L6W6_9BACT</name>
<evidence type="ECO:0000256" key="2">
    <source>
        <dbReference type="ARBA" id="ARBA00005675"/>
    </source>
</evidence>
<comment type="subcellular location">
    <subcellularLocation>
        <location evidence="1">Cell membrane</location>
        <topology evidence="1">Multi-pass membrane protein</topology>
    </subcellularLocation>
</comment>
<keyword evidence="15" id="KW-1185">Reference proteome</keyword>